<dbReference type="STRING" id="81972.D7MJS8"/>
<dbReference type="PANTHER" id="PTHR31238">
    <property type="entry name" value="GERMIN-LIKE PROTEIN SUBFAMILY 3 MEMBER 3"/>
    <property type="match status" value="1"/>
</dbReference>
<evidence type="ECO:0000313" key="4">
    <source>
        <dbReference type="Proteomes" id="UP000008694"/>
    </source>
</evidence>
<accession>D7MJS8</accession>
<sequence length="127" mass="14232">MYNYTRDNREASKWPPKNLYENSSSDAEYTSLSSADASDPSPLQYFCICVNTPANGVFVNEKFCKDPKLATAYDFFFTGLNRPRTVTNAVGFNVAAVNVNQIQGLNTILADRITIGFESKRRKKNTV</sequence>
<gene>
    <name evidence="3" type="ORF">ARALYDRAFT_659777</name>
</gene>
<dbReference type="InterPro" id="IPR014710">
    <property type="entry name" value="RmlC-like_jellyroll"/>
</dbReference>
<keyword evidence="4" id="KW-1185">Reference proteome</keyword>
<dbReference type="HOGENOM" id="CLU_1973542_0_0_1"/>
<protein>
    <submittedName>
        <fullName evidence="3">Predicted protein</fullName>
    </submittedName>
</protein>
<evidence type="ECO:0000256" key="2">
    <source>
        <dbReference type="SAM" id="MobiDB-lite"/>
    </source>
</evidence>
<evidence type="ECO:0000313" key="3">
    <source>
        <dbReference type="EMBL" id="EFH47068.1"/>
    </source>
</evidence>
<dbReference type="Proteomes" id="UP000008694">
    <property type="component" value="Unassembled WGS sequence"/>
</dbReference>
<keyword evidence="1" id="KW-1015">Disulfide bond</keyword>
<organism evidence="4">
    <name type="scientific">Arabidopsis lyrata subsp. lyrata</name>
    <name type="common">Lyre-leaved rock-cress</name>
    <dbReference type="NCBI Taxonomy" id="81972"/>
    <lineage>
        <taxon>Eukaryota</taxon>
        <taxon>Viridiplantae</taxon>
        <taxon>Streptophyta</taxon>
        <taxon>Embryophyta</taxon>
        <taxon>Tracheophyta</taxon>
        <taxon>Spermatophyta</taxon>
        <taxon>Magnoliopsida</taxon>
        <taxon>eudicotyledons</taxon>
        <taxon>Gunneridae</taxon>
        <taxon>Pentapetalae</taxon>
        <taxon>rosids</taxon>
        <taxon>malvids</taxon>
        <taxon>Brassicales</taxon>
        <taxon>Brassicaceae</taxon>
        <taxon>Camelineae</taxon>
        <taxon>Arabidopsis</taxon>
    </lineage>
</organism>
<evidence type="ECO:0000256" key="1">
    <source>
        <dbReference type="ARBA" id="ARBA00023157"/>
    </source>
</evidence>
<proteinExistence type="predicted"/>
<reference evidence="4" key="1">
    <citation type="journal article" date="2011" name="Nat. Genet.">
        <title>The Arabidopsis lyrata genome sequence and the basis of rapid genome size change.</title>
        <authorList>
            <person name="Hu T.T."/>
            <person name="Pattyn P."/>
            <person name="Bakker E.G."/>
            <person name="Cao J."/>
            <person name="Cheng J.-F."/>
            <person name="Clark R.M."/>
            <person name="Fahlgren N."/>
            <person name="Fawcett J.A."/>
            <person name="Grimwood J."/>
            <person name="Gundlach H."/>
            <person name="Haberer G."/>
            <person name="Hollister J.D."/>
            <person name="Ossowski S."/>
            <person name="Ottilar R.P."/>
            <person name="Salamov A.A."/>
            <person name="Schneeberger K."/>
            <person name="Spannagl M."/>
            <person name="Wang X."/>
            <person name="Yang L."/>
            <person name="Nasrallah M.E."/>
            <person name="Bergelson J."/>
            <person name="Carrington J.C."/>
            <person name="Gaut B.S."/>
            <person name="Schmutz J."/>
            <person name="Mayer K.F.X."/>
            <person name="Van de Peer Y."/>
            <person name="Grigoriev I.V."/>
            <person name="Nordborg M."/>
            <person name="Weigel D."/>
            <person name="Guo Y.-L."/>
        </authorList>
    </citation>
    <scope>NUCLEOTIDE SEQUENCE [LARGE SCALE GENOMIC DNA]</scope>
    <source>
        <strain evidence="4">cv. MN47</strain>
    </source>
</reference>
<name>D7MJS8_ARALL</name>
<dbReference type="Gene3D" id="2.60.120.10">
    <property type="entry name" value="Jelly Rolls"/>
    <property type="match status" value="1"/>
</dbReference>
<dbReference type="Gramene" id="Al_scaffold_0007_3832">
    <property type="protein sequence ID" value="Al_scaffold_0007_3832"/>
    <property type="gene ID" value="Al_scaffold_0007_3832"/>
</dbReference>
<dbReference type="EMBL" id="GL348719">
    <property type="protein sequence ID" value="EFH47068.1"/>
    <property type="molecule type" value="Genomic_DNA"/>
</dbReference>
<feature type="region of interest" description="Disordered" evidence="2">
    <location>
        <begin position="1"/>
        <end position="25"/>
    </location>
</feature>
<feature type="compositionally biased region" description="Basic and acidic residues" evidence="2">
    <location>
        <begin position="1"/>
        <end position="12"/>
    </location>
</feature>
<dbReference type="AlphaFoldDB" id="D7MJS8"/>